<dbReference type="SMART" id="SM00368">
    <property type="entry name" value="LRR_RI"/>
    <property type="match status" value="4"/>
</dbReference>
<dbReference type="InterPro" id="IPR001611">
    <property type="entry name" value="Leu-rich_rpt"/>
</dbReference>
<evidence type="ECO:0000259" key="2">
    <source>
        <dbReference type="PROSITE" id="PS50018"/>
    </source>
</evidence>
<dbReference type="Gene3D" id="1.10.506.10">
    <property type="entry name" value="GTPase Activation - p120gap, domain 1"/>
    <property type="match status" value="1"/>
</dbReference>
<feature type="region of interest" description="Disordered" evidence="1">
    <location>
        <begin position="1"/>
        <end position="22"/>
    </location>
</feature>
<dbReference type="EMBL" id="MDYQ01000419">
    <property type="protein sequence ID" value="PRP75063.1"/>
    <property type="molecule type" value="Genomic_DNA"/>
</dbReference>
<feature type="domain" description="Ras-GAP" evidence="2">
    <location>
        <begin position="103"/>
        <end position="250"/>
    </location>
</feature>
<dbReference type="Gene3D" id="3.80.10.10">
    <property type="entry name" value="Ribonuclease Inhibitor"/>
    <property type="match status" value="1"/>
</dbReference>
<dbReference type="InterPro" id="IPR008936">
    <property type="entry name" value="Rho_GTPase_activation_prot"/>
</dbReference>
<accession>A0A2P6MTN5</accession>
<dbReference type="Pfam" id="PF00616">
    <property type="entry name" value="RasGAP"/>
    <property type="match status" value="1"/>
</dbReference>
<dbReference type="GO" id="GO:0005886">
    <property type="term" value="C:plasma membrane"/>
    <property type="evidence" value="ECO:0007669"/>
    <property type="project" value="TreeGrafter"/>
</dbReference>
<dbReference type="InterPro" id="IPR001936">
    <property type="entry name" value="RasGAP_dom"/>
</dbReference>
<dbReference type="SMART" id="SM00323">
    <property type="entry name" value="RasGAP"/>
    <property type="match status" value="1"/>
</dbReference>
<dbReference type="PANTHER" id="PTHR24112:SF66">
    <property type="entry name" value="LEUCINE-RICH REPEAT, ISOFORM F"/>
    <property type="match status" value="1"/>
</dbReference>
<dbReference type="InterPro" id="IPR051279">
    <property type="entry name" value="PP1-Reg/Actin-Interact_Protein"/>
</dbReference>
<keyword evidence="4" id="KW-1185">Reference proteome</keyword>
<dbReference type="Proteomes" id="UP000241769">
    <property type="component" value="Unassembled WGS sequence"/>
</dbReference>
<dbReference type="SUPFAM" id="SSF52047">
    <property type="entry name" value="RNI-like"/>
    <property type="match status" value="2"/>
</dbReference>
<dbReference type="AlphaFoldDB" id="A0A2P6MTN5"/>
<proteinExistence type="predicted"/>
<dbReference type="Pfam" id="PF13516">
    <property type="entry name" value="LRR_6"/>
    <property type="match status" value="2"/>
</dbReference>
<evidence type="ECO:0000256" key="1">
    <source>
        <dbReference type="SAM" id="MobiDB-lite"/>
    </source>
</evidence>
<dbReference type="GO" id="GO:0016477">
    <property type="term" value="P:cell migration"/>
    <property type="evidence" value="ECO:0007669"/>
    <property type="project" value="TreeGrafter"/>
</dbReference>
<dbReference type="OrthoDB" id="15935at2759"/>
<dbReference type="SUPFAM" id="SSF48350">
    <property type="entry name" value="GTPase activation domain, GAP"/>
    <property type="match status" value="1"/>
</dbReference>
<dbReference type="InParanoid" id="A0A2P6MTN5"/>
<dbReference type="STRING" id="1890364.A0A2P6MTN5"/>
<dbReference type="GO" id="GO:0030027">
    <property type="term" value="C:lamellipodium"/>
    <property type="evidence" value="ECO:0007669"/>
    <property type="project" value="TreeGrafter"/>
</dbReference>
<dbReference type="PROSITE" id="PS50018">
    <property type="entry name" value="RAS_GTPASE_ACTIV_2"/>
    <property type="match status" value="1"/>
</dbReference>
<reference evidence="3 4" key="1">
    <citation type="journal article" date="2018" name="Genome Biol. Evol.">
        <title>Multiple Roots of Fruiting Body Formation in Amoebozoa.</title>
        <authorList>
            <person name="Hillmann F."/>
            <person name="Forbes G."/>
            <person name="Novohradska S."/>
            <person name="Ferling I."/>
            <person name="Riege K."/>
            <person name="Groth M."/>
            <person name="Westermann M."/>
            <person name="Marz M."/>
            <person name="Spaller T."/>
            <person name="Winckler T."/>
            <person name="Schaap P."/>
            <person name="Glockner G."/>
        </authorList>
    </citation>
    <scope>NUCLEOTIDE SEQUENCE [LARGE SCALE GENOMIC DNA]</scope>
    <source>
        <strain evidence="3 4">Jena</strain>
    </source>
</reference>
<evidence type="ECO:0000313" key="3">
    <source>
        <dbReference type="EMBL" id="PRP75063.1"/>
    </source>
</evidence>
<evidence type="ECO:0000313" key="4">
    <source>
        <dbReference type="Proteomes" id="UP000241769"/>
    </source>
</evidence>
<name>A0A2P6MTN5_9EUKA</name>
<dbReference type="GO" id="GO:0034315">
    <property type="term" value="P:regulation of Arp2/3 complex-mediated actin nucleation"/>
    <property type="evidence" value="ECO:0007669"/>
    <property type="project" value="TreeGrafter"/>
</dbReference>
<dbReference type="InterPro" id="IPR032675">
    <property type="entry name" value="LRR_dom_sf"/>
</dbReference>
<organism evidence="3 4">
    <name type="scientific">Planoprotostelium fungivorum</name>
    <dbReference type="NCBI Taxonomy" id="1890364"/>
    <lineage>
        <taxon>Eukaryota</taxon>
        <taxon>Amoebozoa</taxon>
        <taxon>Evosea</taxon>
        <taxon>Variosea</taxon>
        <taxon>Cavosteliida</taxon>
        <taxon>Cavosteliaceae</taxon>
        <taxon>Planoprotostelium</taxon>
    </lineage>
</organism>
<dbReference type="PANTHER" id="PTHR24112">
    <property type="entry name" value="LEUCINE-RICH REPEAT, ISOFORM F-RELATED"/>
    <property type="match status" value="1"/>
</dbReference>
<protein>
    <recommendedName>
        <fullName evidence="2">Ras-GAP domain-containing protein</fullName>
    </recommendedName>
</protein>
<gene>
    <name evidence="3" type="ORF">PROFUN_03899</name>
</gene>
<comment type="caution">
    <text evidence="3">The sequence shown here is derived from an EMBL/GenBank/DDBJ whole genome shotgun (WGS) entry which is preliminary data.</text>
</comment>
<sequence length="999" mass="111319">MTTPAVDISQEKRGSILPPLSDGRGKRHAVVYTEREQQVIKEIFSLVFQNADLTGEFGSMIEGESTDQYYTSTINMAIATGLSFTVTKAFMAREFQENANNTTGGPYLKLVFGNIIHQIVTQDQKISYEVDPSKCENKAELSQHADKLIEKMTFITNQITDPKILDAMPPEIRIIAGYIAEISKEYVPTTNVSALVGGFLLLRWSDSVSYFNPALLTPEQHGLLPEGKTMSATARRNLILMSKILQNLSNGLEFGRKEQYMMVVNDFINVNKDRMEKYFQDIVSFVPPDKGTALYAPDPKAVTADDFHIMHRFFTKNQNTIQNLFPNKQDAATLNNLMEKMGSYSSKTSFSFLSAADRKAVTSLLEAGGDEPLYVGWVDKRRRNKVQKRLFVLAREGHMLDLIFVNSLKPDELEVRFRTFSILCNTEDTNPIISAIRRCYAENFPATPDPLRAKFNIGPPARKDEIETDIILPEVSTLCGGYVAMYQTMCNYYQTQPHPDVCWHFTHLPAHVRTFDLKRFTKNYCEVPVDTLSLGSMFYAMRYSTYFDRINIKGWKLDRDSFLDFVQMMRFNGSLEEITLHAVGGTSSLFGNLFEAMASNPDCKVSSIEVTNNNVDDKGAIGLASYIKVAKSHLRMLYLDECSIGKSGFTAIFKELWDRGKRFGSELRIFSASDNKNMGLALDSFCPMLEKCGQNVTELHLKNTGVNLSVLLPALTRSCPNLHVLDLSNNKCKQMNCVDVCSFLQNSTSLRSLNMASCKIPHESLKDILTSPSNQLELSLNLTDNGLTTADAVMISTLPFKMTSITELNLSDNDLGDEGIAAIAEGLCASSSVRSLVLNRCWNGKAKAPAVENLGKLISTNRVLESLSIVGAKTPLKADLYPFLYSLGTNSSISKLDISGHQMGNRGAIILAKSLMRNFVLTELHWDDNMTGSVGFSAVENAMHGNQSVRNMQLPIFDIGLALKNEAGAAKEIQEALSSIEQSLVRNQQGTLFTIIERE</sequence>